<sequence length="126" mass="13780">MPAIRGTGNAEKSKRNSVIDLTIDSDDDNTAGPATNRHRADLKDDIIGLTDDEDDLPTIAEFVLQHDLRMAQRNSDRLEKENADLKAKLALAKADKESSKLEKIVASMKVLATCSICLQTMTNPSV</sequence>
<dbReference type="EMBL" id="KN817555">
    <property type="protein sequence ID" value="KJA21841.1"/>
    <property type="molecule type" value="Genomic_DNA"/>
</dbReference>
<accession>A0A0D2NZE0</accession>
<keyword evidence="4" id="KW-1185">Reference proteome</keyword>
<evidence type="ECO:0000313" key="4">
    <source>
        <dbReference type="Proteomes" id="UP000054270"/>
    </source>
</evidence>
<dbReference type="AlphaFoldDB" id="A0A0D2NZE0"/>
<evidence type="ECO:0000256" key="2">
    <source>
        <dbReference type="SAM" id="MobiDB-lite"/>
    </source>
</evidence>
<evidence type="ECO:0000256" key="1">
    <source>
        <dbReference type="SAM" id="Coils"/>
    </source>
</evidence>
<feature type="region of interest" description="Disordered" evidence="2">
    <location>
        <begin position="1"/>
        <end position="37"/>
    </location>
</feature>
<evidence type="ECO:0000313" key="3">
    <source>
        <dbReference type="EMBL" id="KJA21841.1"/>
    </source>
</evidence>
<gene>
    <name evidence="3" type="ORF">HYPSUDRAFT_202734</name>
</gene>
<feature type="coiled-coil region" evidence="1">
    <location>
        <begin position="68"/>
        <end position="102"/>
    </location>
</feature>
<dbReference type="Proteomes" id="UP000054270">
    <property type="component" value="Unassembled WGS sequence"/>
</dbReference>
<protein>
    <submittedName>
        <fullName evidence="3">Uncharacterized protein</fullName>
    </submittedName>
</protein>
<organism evidence="3 4">
    <name type="scientific">Hypholoma sublateritium (strain FD-334 SS-4)</name>
    <dbReference type="NCBI Taxonomy" id="945553"/>
    <lineage>
        <taxon>Eukaryota</taxon>
        <taxon>Fungi</taxon>
        <taxon>Dikarya</taxon>
        <taxon>Basidiomycota</taxon>
        <taxon>Agaricomycotina</taxon>
        <taxon>Agaricomycetes</taxon>
        <taxon>Agaricomycetidae</taxon>
        <taxon>Agaricales</taxon>
        <taxon>Agaricineae</taxon>
        <taxon>Strophariaceae</taxon>
        <taxon>Hypholoma</taxon>
    </lineage>
</organism>
<reference evidence="4" key="1">
    <citation type="submission" date="2014-04" db="EMBL/GenBank/DDBJ databases">
        <title>Evolutionary Origins and Diversification of the Mycorrhizal Mutualists.</title>
        <authorList>
            <consortium name="DOE Joint Genome Institute"/>
            <consortium name="Mycorrhizal Genomics Consortium"/>
            <person name="Kohler A."/>
            <person name="Kuo A."/>
            <person name="Nagy L.G."/>
            <person name="Floudas D."/>
            <person name="Copeland A."/>
            <person name="Barry K.W."/>
            <person name="Cichocki N."/>
            <person name="Veneault-Fourrey C."/>
            <person name="LaButti K."/>
            <person name="Lindquist E.A."/>
            <person name="Lipzen A."/>
            <person name="Lundell T."/>
            <person name="Morin E."/>
            <person name="Murat C."/>
            <person name="Riley R."/>
            <person name="Ohm R."/>
            <person name="Sun H."/>
            <person name="Tunlid A."/>
            <person name="Henrissat B."/>
            <person name="Grigoriev I.V."/>
            <person name="Hibbett D.S."/>
            <person name="Martin F."/>
        </authorList>
    </citation>
    <scope>NUCLEOTIDE SEQUENCE [LARGE SCALE GENOMIC DNA]</scope>
    <source>
        <strain evidence="4">FD-334 SS-4</strain>
    </source>
</reference>
<keyword evidence="1" id="KW-0175">Coiled coil</keyword>
<name>A0A0D2NZE0_HYPSF</name>
<proteinExistence type="predicted"/>